<dbReference type="InterPro" id="IPR050264">
    <property type="entry name" value="Bact_CCA-adding_enz_type3_sf"/>
</dbReference>
<organism evidence="12 13">
    <name type="scientific">Chenggangzhangella methanolivorans</name>
    <dbReference type="NCBI Taxonomy" id="1437009"/>
    <lineage>
        <taxon>Bacteria</taxon>
        <taxon>Pseudomonadati</taxon>
        <taxon>Pseudomonadota</taxon>
        <taxon>Alphaproteobacteria</taxon>
        <taxon>Hyphomicrobiales</taxon>
        <taxon>Methylopilaceae</taxon>
        <taxon>Chenggangzhangella</taxon>
    </lineage>
</organism>
<keyword evidence="13" id="KW-1185">Reference proteome</keyword>
<keyword evidence="7" id="KW-0460">Magnesium</keyword>
<keyword evidence="8" id="KW-0694">RNA-binding</keyword>
<dbReference type="Gene3D" id="1.10.3090.10">
    <property type="entry name" value="cca-adding enzyme, domain 2"/>
    <property type="match status" value="1"/>
</dbReference>
<dbReference type="GO" id="GO:0008033">
    <property type="term" value="P:tRNA processing"/>
    <property type="evidence" value="ECO:0007669"/>
    <property type="project" value="UniProtKB-KW"/>
</dbReference>
<feature type="domain" description="tRNA nucleotidyltransferase/poly(A) polymerase RNA and SrmB- binding" evidence="11">
    <location>
        <begin position="159"/>
        <end position="200"/>
    </location>
</feature>
<dbReference type="CDD" id="cd05398">
    <property type="entry name" value="NT_ClassII-CCAase"/>
    <property type="match status" value="1"/>
</dbReference>
<evidence type="ECO:0000256" key="1">
    <source>
        <dbReference type="ARBA" id="ARBA00001946"/>
    </source>
</evidence>
<feature type="domain" description="Poly A polymerase head" evidence="10">
    <location>
        <begin position="2"/>
        <end position="116"/>
    </location>
</feature>
<dbReference type="RefSeq" id="WP_261404602.1">
    <property type="nucleotide sequence ID" value="NZ_CP081869.1"/>
</dbReference>
<dbReference type="GO" id="GO:0046872">
    <property type="term" value="F:metal ion binding"/>
    <property type="evidence" value="ECO:0007669"/>
    <property type="project" value="UniProtKB-KW"/>
</dbReference>
<dbReference type="AlphaFoldDB" id="A0A9E6UIX3"/>
<protein>
    <submittedName>
        <fullName evidence="12">CCA tRNA nucleotidyltransferase</fullName>
    </submittedName>
</protein>
<evidence type="ECO:0000259" key="11">
    <source>
        <dbReference type="Pfam" id="PF12627"/>
    </source>
</evidence>
<dbReference type="KEGG" id="cmet:K6K41_07610"/>
<evidence type="ECO:0000313" key="13">
    <source>
        <dbReference type="Proteomes" id="UP000825701"/>
    </source>
</evidence>
<comment type="similarity">
    <text evidence="8">Belongs to the tRNA nucleotidyltransferase/poly(A) polymerase family.</text>
</comment>
<sequence length="415" mass="45116">MRDALLGIELGDVDVAATALPEETTRRAMAAGWKVVPTGLEHGTVTVVISGKPFEVTTLRRDVETDGRRATVAFTRDWAEDAARRDLTINGLFLSRDGVVHDHVGGLADLAARRVRFIGDARQRIREDYLRTLRFFRFHARFAEGPPDAEGLAAAIAERDGLSLLSAERVRAELLKLLAARGASETVAEMAGAGLLTPLVGGVPRTAHFARFVDADREAPDALLRLAALSQFVSEDALRLKERLRLSNAESRRLEAIGDMTPRLDPADEPAAKRALYRLGPQAYRDRARLTALGGGDWNAAIALSDRWRAPKFPIAADDFKALGLEGRALGRALKHAEEAWVEAGFPTGRAEIEALIEQASSRPERSAEPDRLPKKAKSRLGQAETPSAASARAIQSLRRGNGARSKPPSWASRV</sequence>
<keyword evidence="3" id="KW-0819">tRNA processing</keyword>
<evidence type="ECO:0000256" key="2">
    <source>
        <dbReference type="ARBA" id="ARBA00022679"/>
    </source>
</evidence>
<evidence type="ECO:0000256" key="3">
    <source>
        <dbReference type="ARBA" id="ARBA00022694"/>
    </source>
</evidence>
<evidence type="ECO:0000256" key="5">
    <source>
        <dbReference type="ARBA" id="ARBA00022723"/>
    </source>
</evidence>
<proteinExistence type="inferred from homology"/>
<dbReference type="InterPro" id="IPR032828">
    <property type="entry name" value="PolyA_RNA-bd"/>
</dbReference>
<dbReference type="Pfam" id="PF01743">
    <property type="entry name" value="PolyA_pol"/>
    <property type="match status" value="1"/>
</dbReference>
<evidence type="ECO:0000259" key="10">
    <source>
        <dbReference type="Pfam" id="PF01743"/>
    </source>
</evidence>
<keyword evidence="4" id="KW-0548">Nucleotidyltransferase</keyword>
<keyword evidence="5" id="KW-0479">Metal-binding</keyword>
<gene>
    <name evidence="12" type="ORF">K6K41_07610</name>
</gene>
<dbReference type="Gene3D" id="3.30.460.10">
    <property type="entry name" value="Beta Polymerase, domain 2"/>
    <property type="match status" value="1"/>
</dbReference>
<feature type="compositionally biased region" description="Basic and acidic residues" evidence="9">
    <location>
        <begin position="363"/>
        <end position="374"/>
    </location>
</feature>
<keyword evidence="6" id="KW-0547">Nucleotide-binding</keyword>
<dbReference type="GO" id="GO:0000166">
    <property type="term" value="F:nucleotide binding"/>
    <property type="evidence" value="ECO:0007669"/>
    <property type="project" value="UniProtKB-KW"/>
</dbReference>
<dbReference type="Proteomes" id="UP000825701">
    <property type="component" value="Chromosome"/>
</dbReference>
<dbReference type="PANTHER" id="PTHR46173:SF1">
    <property type="entry name" value="CCA TRNA NUCLEOTIDYLTRANSFERASE 1, MITOCHONDRIAL"/>
    <property type="match status" value="1"/>
</dbReference>
<evidence type="ECO:0000256" key="4">
    <source>
        <dbReference type="ARBA" id="ARBA00022695"/>
    </source>
</evidence>
<feature type="region of interest" description="Disordered" evidence="9">
    <location>
        <begin position="360"/>
        <end position="415"/>
    </location>
</feature>
<evidence type="ECO:0000256" key="6">
    <source>
        <dbReference type="ARBA" id="ARBA00022741"/>
    </source>
</evidence>
<name>A0A9E6UIX3_9HYPH</name>
<dbReference type="GO" id="GO:0000049">
    <property type="term" value="F:tRNA binding"/>
    <property type="evidence" value="ECO:0007669"/>
    <property type="project" value="TreeGrafter"/>
</dbReference>
<dbReference type="InterPro" id="IPR043519">
    <property type="entry name" value="NT_sf"/>
</dbReference>
<dbReference type="SUPFAM" id="SSF81301">
    <property type="entry name" value="Nucleotidyltransferase"/>
    <property type="match status" value="1"/>
</dbReference>
<dbReference type="EMBL" id="CP081869">
    <property type="protein sequence ID" value="QZO01338.1"/>
    <property type="molecule type" value="Genomic_DNA"/>
</dbReference>
<evidence type="ECO:0000256" key="8">
    <source>
        <dbReference type="RuleBase" id="RU003953"/>
    </source>
</evidence>
<comment type="cofactor">
    <cofactor evidence="1">
        <name>Mg(2+)</name>
        <dbReference type="ChEBI" id="CHEBI:18420"/>
    </cofactor>
</comment>
<keyword evidence="2 8" id="KW-0808">Transferase</keyword>
<dbReference type="SUPFAM" id="SSF81891">
    <property type="entry name" value="Poly A polymerase C-terminal region-like"/>
    <property type="match status" value="1"/>
</dbReference>
<evidence type="ECO:0000313" key="12">
    <source>
        <dbReference type="EMBL" id="QZO01338.1"/>
    </source>
</evidence>
<dbReference type="Pfam" id="PF12627">
    <property type="entry name" value="PolyA_pol_RNAbd"/>
    <property type="match status" value="1"/>
</dbReference>
<dbReference type="GO" id="GO:0016779">
    <property type="term" value="F:nucleotidyltransferase activity"/>
    <property type="evidence" value="ECO:0007669"/>
    <property type="project" value="UniProtKB-KW"/>
</dbReference>
<evidence type="ECO:0000256" key="9">
    <source>
        <dbReference type="SAM" id="MobiDB-lite"/>
    </source>
</evidence>
<reference evidence="12" key="1">
    <citation type="submission" date="2021-08" db="EMBL/GenBank/DDBJ databases">
        <authorList>
            <person name="Zhang H."/>
            <person name="Xu M."/>
            <person name="Yu Z."/>
            <person name="Yang L."/>
            <person name="Cai Y."/>
        </authorList>
    </citation>
    <scope>NUCLEOTIDE SEQUENCE</scope>
    <source>
        <strain evidence="12">CHL1</strain>
    </source>
</reference>
<accession>A0A9E6UIX3</accession>
<dbReference type="InterPro" id="IPR002646">
    <property type="entry name" value="PolA_pol_head_dom"/>
</dbReference>
<dbReference type="PANTHER" id="PTHR46173">
    <property type="entry name" value="CCA TRNA NUCLEOTIDYLTRANSFERASE 1, MITOCHONDRIAL"/>
    <property type="match status" value="1"/>
</dbReference>
<evidence type="ECO:0000256" key="7">
    <source>
        <dbReference type="ARBA" id="ARBA00022842"/>
    </source>
</evidence>